<protein>
    <submittedName>
        <fullName evidence="3">Uncharacterized protein</fullName>
    </submittedName>
</protein>
<dbReference type="EMBL" id="PGOL01005385">
    <property type="protein sequence ID" value="PKI35346.1"/>
    <property type="molecule type" value="Genomic_DNA"/>
</dbReference>
<keyword evidence="4" id="KW-1185">Reference proteome</keyword>
<feature type="transmembrane region" description="Helical" evidence="2">
    <location>
        <begin position="95"/>
        <end position="115"/>
    </location>
</feature>
<accession>A0A2I0HVP0</accession>
<feature type="compositionally biased region" description="Basic and acidic residues" evidence="1">
    <location>
        <begin position="1"/>
        <end position="12"/>
    </location>
</feature>
<dbReference type="AlphaFoldDB" id="A0A2I0HVP0"/>
<evidence type="ECO:0000313" key="4">
    <source>
        <dbReference type="Proteomes" id="UP000233551"/>
    </source>
</evidence>
<keyword evidence="2" id="KW-0472">Membrane</keyword>
<comment type="caution">
    <text evidence="3">The sequence shown here is derived from an EMBL/GenBank/DDBJ whole genome shotgun (WGS) entry which is preliminary data.</text>
</comment>
<keyword evidence="2" id="KW-0812">Transmembrane</keyword>
<dbReference type="Proteomes" id="UP000233551">
    <property type="component" value="Unassembled WGS sequence"/>
</dbReference>
<organism evidence="3 4">
    <name type="scientific">Punica granatum</name>
    <name type="common">Pomegranate</name>
    <dbReference type="NCBI Taxonomy" id="22663"/>
    <lineage>
        <taxon>Eukaryota</taxon>
        <taxon>Viridiplantae</taxon>
        <taxon>Streptophyta</taxon>
        <taxon>Embryophyta</taxon>
        <taxon>Tracheophyta</taxon>
        <taxon>Spermatophyta</taxon>
        <taxon>Magnoliopsida</taxon>
        <taxon>eudicotyledons</taxon>
        <taxon>Gunneridae</taxon>
        <taxon>Pentapetalae</taxon>
        <taxon>rosids</taxon>
        <taxon>malvids</taxon>
        <taxon>Myrtales</taxon>
        <taxon>Lythraceae</taxon>
        <taxon>Punica</taxon>
    </lineage>
</organism>
<evidence type="ECO:0000313" key="3">
    <source>
        <dbReference type="EMBL" id="PKI35346.1"/>
    </source>
</evidence>
<evidence type="ECO:0000256" key="1">
    <source>
        <dbReference type="SAM" id="MobiDB-lite"/>
    </source>
</evidence>
<proteinExistence type="predicted"/>
<sequence>MGELGGKREKSGRVSAKGCPIRSPILGRPYRPASKRLKSLLTITIQARIVLEPLQLVSLGLRCVGSGLLRGIWMAGGVVGNVVVLDRWFVAGRLVSSLVGLVADSVVGILVGLVVGGPM</sequence>
<name>A0A2I0HVP0_PUNGR</name>
<keyword evidence="2" id="KW-1133">Transmembrane helix</keyword>
<gene>
    <name evidence="3" type="ORF">CRG98_044260</name>
</gene>
<evidence type="ECO:0000256" key="2">
    <source>
        <dbReference type="SAM" id="Phobius"/>
    </source>
</evidence>
<reference evidence="3 4" key="1">
    <citation type="submission" date="2017-11" db="EMBL/GenBank/DDBJ databases">
        <title>De-novo sequencing of pomegranate (Punica granatum L.) genome.</title>
        <authorList>
            <person name="Akparov Z."/>
            <person name="Amiraslanov A."/>
            <person name="Hajiyeva S."/>
            <person name="Abbasov M."/>
            <person name="Kaur K."/>
            <person name="Hamwieh A."/>
            <person name="Solovyev V."/>
            <person name="Salamov A."/>
            <person name="Braich B."/>
            <person name="Kosarev P."/>
            <person name="Mahmoud A."/>
            <person name="Hajiyev E."/>
            <person name="Babayeva S."/>
            <person name="Izzatullayeva V."/>
            <person name="Mammadov A."/>
            <person name="Mammadov A."/>
            <person name="Sharifova S."/>
            <person name="Ojaghi J."/>
            <person name="Eynullazada K."/>
            <person name="Bayramov B."/>
            <person name="Abdulazimova A."/>
            <person name="Shahmuradov I."/>
        </authorList>
    </citation>
    <scope>NUCLEOTIDE SEQUENCE [LARGE SCALE GENOMIC DNA]</scope>
    <source>
        <strain evidence="4">cv. AG2017</strain>
        <tissue evidence="3">Leaf</tissue>
    </source>
</reference>
<feature type="region of interest" description="Disordered" evidence="1">
    <location>
        <begin position="1"/>
        <end position="20"/>
    </location>
</feature>